<evidence type="ECO:0000256" key="4">
    <source>
        <dbReference type="ARBA" id="ARBA00022475"/>
    </source>
</evidence>
<dbReference type="CDD" id="cd17320">
    <property type="entry name" value="MFS_MdfA_MDR_like"/>
    <property type="match status" value="1"/>
</dbReference>
<accession>A0A917J655</accession>
<feature type="transmembrane region" description="Helical" evidence="8">
    <location>
        <begin position="103"/>
        <end position="124"/>
    </location>
</feature>
<dbReference type="Gene3D" id="1.20.1720.10">
    <property type="entry name" value="Multidrug resistance protein D"/>
    <property type="match status" value="1"/>
</dbReference>
<evidence type="ECO:0000256" key="3">
    <source>
        <dbReference type="ARBA" id="ARBA00022448"/>
    </source>
</evidence>
<keyword evidence="6 8" id="KW-1133">Transmembrane helix</keyword>
<keyword evidence="5 8" id="KW-0812">Transmembrane</keyword>
<feature type="domain" description="Major facilitator superfamily (MFS) profile" evidence="9">
    <location>
        <begin position="12"/>
        <end position="399"/>
    </location>
</feature>
<keyword evidence="3" id="KW-0813">Transport</keyword>
<organism evidence="10 11">
    <name type="scientific">Filimonas zeae</name>
    <dbReference type="NCBI Taxonomy" id="1737353"/>
    <lineage>
        <taxon>Bacteria</taxon>
        <taxon>Pseudomonadati</taxon>
        <taxon>Bacteroidota</taxon>
        <taxon>Chitinophagia</taxon>
        <taxon>Chitinophagales</taxon>
        <taxon>Chitinophagaceae</taxon>
        <taxon>Filimonas</taxon>
    </lineage>
</organism>
<comment type="caution">
    <text evidence="10">The sequence shown here is derived from an EMBL/GenBank/DDBJ whole genome shotgun (WGS) entry which is preliminary data.</text>
</comment>
<evidence type="ECO:0000313" key="11">
    <source>
        <dbReference type="Proteomes" id="UP000627292"/>
    </source>
</evidence>
<evidence type="ECO:0000313" key="10">
    <source>
        <dbReference type="EMBL" id="GGH83018.1"/>
    </source>
</evidence>
<feature type="transmembrane region" description="Helical" evidence="8">
    <location>
        <begin position="164"/>
        <end position="186"/>
    </location>
</feature>
<keyword evidence="7 8" id="KW-0472">Membrane</keyword>
<feature type="transmembrane region" description="Helical" evidence="8">
    <location>
        <begin position="216"/>
        <end position="234"/>
    </location>
</feature>
<feature type="transmembrane region" description="Helical" evidence="8">
    <location>
        <begin position="346"/>
        <end position="366"/>
    </location>
</feature>
<dbReference type="InterPro" id="IPR004812">
    <property type="entry name" value="Efflux_drug-R_Bcr/CmlA"/>
</dbReference>
<evidence type="ECO:0000256" key="8">
    <source>
        <dbReference type="SAM" id="Phobius"/>
    </source>
</evidence>
<dbReference type="PANTHER" id="PTHR23502">
    <property type="entry name" value="MAJOR FACILITATOR SUPERFAMILY"/>
    <property type="match status" value="1"/>
</dbReference>
<dbReference type="PANTHER" id="PTHR23502:SF132">
    <property type="entry name" value="POLYAMINE TRANSPORTER 2-RELATED"/>
    <property type="match status" value="1"/>
</dbReference>
<dbReference type="Proteomes" id="UP000627292">
    <property type="component" value="Unassembled WGS sequence"/>
</dbReference>
<feature type="transmembrane region" description="Helical" evidence="8">
    <location>
        <begin position="311"/>
        <end position="334"/>
    </location>
</feature>
<gene>
    <name evidence="10" type="ORF">GCM10011379_57780</name>
</gene>
<dbReference type="PROSITE" id="PS50850">
    <property type="entry name" value="MFS"/>
    <property type="match status" value="1"/>
</dbReference>
<evidence type="ECO:0000256" key="1">
    <source>
        <dbReference type="ARBA" id="ARBA00004651"/>
    </source>
</evidence>
<keyword evidence="4" id="KW-1003">Cell membrane</keyword>
<dbReference type="InterPro" id="IPR011701">
    <property type="entry name" value="MFS"/>
</dbReference>
<dbReference type="GO" id="GO:0005886">
    <property type="term" value="C:plasma membrane"/>
    <property type="evidence" value="ECO:0007669"/>
    <property type="project" value="UniProtKB-SubCell"/>
</dbReference>
<evidence type="ECO:0000259" key="9">
    <source>
        <dbReference type="PROSITE" id="PS50850"/>
    </source>
</evidence>
<comment type="similarity">
    <text evidence="2">Belongs to the major facilitator superfamily. Bcr/CmlA family.</text>
</comment>
<protein>
    <submittedName>
        <fullName evidence="10">Bcr/CflA family drug resistance efflux transporter</fullName>
    </submittedName>
</protein>
<dbReference type="RefSeq" id="WP_188959274.1">
    <property type="nucleotide sequence ID" value="NZ_BMIB01000008.1"/>
</dbReference>
<dbReference type="GO" id="GO:0042910">
    <property type="term" value="F:xenobiotic transmembrane transporter activity"/>
    <property type="evidence" value="ECO:0007669"/>
    <property type="project" value="InterPro"/>
</dbReference>
<feature type="transmembrane region" description="Helical" evidence="8">
    <location>
        <begin position="254"/>
        <end position="273"/>
    </location>
</feature>
<evidence type="ECO:0000256" key="7">
    <source>
        <dbReference type="ARBA" id="ARBA00023136"/>
    </source>
</evidence>
<feature type="transmembrane region" description="Helical" evidence="8">
    <location>
        <begin position="285"/>
        <end position="305"/>
    </location>
</feature>
<dbReference type="FunFam" id="1.20.1720.10:FF:000005">
    <property type="entry name" value="Bcr/CflA family efflux transporter"/>
    <property type="match status" value="1"/>
</dbReference>
<dbReference type="InterPro" id="IPR020846">
    <property type="entry name" value="MFS_dom"/>
</dbReference>
<feature type="transmembrane region" description="Helical" evidence="8">
    <location>
        <begin position="48"/>
        <end position="67"/>
    </location>
</feature>
<feature type="transmembrane region" description="Helical" evidence="8">
    <location>
        <begin position="79"/>
        <end position="97"/>
    </location>
</feature>
<feature type="transmembrane region" description="Helical" evidence="8">
    <location>
        <begin position="136"/>
        <end position="158"/>
    </location>
</feature>
<sequence>MLIQQTSNRFILILILGLLAAIGPFSIDMYLPGFPAIARDLHTTVEQVALSLSSFFIGISTGQLLYGPLLDRYGRKKPLYFGVTIYILASLGCAFSTSVNMLVILRLLQALGGCAGMVASRAMVRDLFPVHESAKVFSLLILVIGVSPIIAPTVGGYITTTFGWKYMFVALTLMGIAIITATHFLLPESRQPDKTLSLKPGPIIQNFASVLRTPQFYTYALTGAISAAGLYAYISGSPYVFMELYNVTEQQYGWIFSGIAATYVLSSQLNNFLLKRYRSEQIIKAALLCQSTAACLLVIGTTMHLLDLFSIIALISVFLCCQGCSFPNASALALAPFSRTAGSASALMGAIQMGAGAFTSAMVSLLSNHTAVPMTGMMACCALVSLGILFTGSTLIKWKARQADIDDQTLEMVKEG</sequence>
<reference evidence="10" key="1">
    <citation type="journal article" date="2014" name="Int. J. Syst. Evol. Microbiol.">
        <title>Complete genome sequence of Corynebacterium casei LMG S-19264T (=DSM 44701T), isolated from a smear-ripened cheese.</title>
        <authorList>
            <consortium name="US DOE Joint Genome Institute (JGI-PGF)"/>
            <person name="Walter F."/>
            <person name="Albersmeier A."/>
            <person name="Kalinowski J."/>
            <person name="Ruckert C."/>
        </authorList>
    </citation>
    <scope>NUCLEOTIDE SEQUENCE</scope>
    <source>
        <strain evidence="10">CGMCC 1.15290</strain>
    </source>
</reference>
<comment type="subcellular location">
    <subcellularLocation>
        <location evidence="1">Cell membrane</location>
        <topology evidence="1">Multi-pass membrane protein</topology>
    </subcellularLocation>
</comment>
<dbReference type="GO" id="GO:1990961">
    <property type="term" value="P:xenobiotic detoxification by transmembrane export across the plasma membrane"/>
    <property type="evidence" value="ECO:0007669"/>
    <property type="project" value="InterPro"/>
</dbReference>
<dbReference type="NCBIfam" id="TIGR00710">
    <property type="entry name" value="efflux_Bcr_CflA"/>
    <property type="match status" value="1"/>
</dbReference>
<dbReference type="GO" id="GO:0015385">
    <property type="term" value="F:sodium:proton antiporter activity"/>
    <property type="evidence" value="ECO:0007669"/>
    <property type="project" value="TreeGrafter"/>
</dbReference>
<dbReference type="SUPFAM" id="SSF103473">
    <property type="entry name" value="MFS general substrate transporter"/>
    <property type="match status" value="1"/>
</dbReference>
<feature type="transmembrane region" description="Helical" evidence="8">
    <location>
        <begin position="372"/>
        <end position="392"/>
    </location>
</feature>
<dbReference type="EMBL" id="BMIB01000008">
    <property type="protein sequence ID" value="GGH83018.1"/>
    <property type="molecule type" value="Genomic_DNA"/>
</dbReference>
<dbReference type="InterPro" id="IPR036259">
    <property type="entry name" value="MFS_trans_sf"/>
</dbReference>
<evidence type="ECO:0000256" key="6">
    <source>
        <dbReference type="ARBA" id="ARBA00022989"/>
    </source>
</evidence>
<keyword evidence="11" id="KW-1185">Reference proteome</keyword>
<name>A0A917J655_9BACT</name>
<dbReference type="AlphaFoldDB" id="A0A917J655"/>
<proteinExistence type="inferred from homology"/>
<evidence type="ECO:0000256" key="2">
    <source>
        <dbReference type="ARBA" id="ARBA00006236"/>
    </source>
</evidence>
<reference evidence="10" key="2">
    <citation type="submission" date="2020-09" db="EMBL/GenBank/DDBJ databases">
        <authorList>
            <person name="Sun Q."/>
            <person name="Zhou Y."/>
        </authorList>
    </citation>
    <scope>NUCLEOTIDE SEQUENCE</scope>
    <source>
        <strain evidence="10">CGMCC 1.15290</strain>
    </source>
</reference>
<dbReference type="Pfam" id="PF07690">
    <property type="entry name" value="MFS_1"/>
    <property type="match status" value="1"/>
</dbReference>
<evidence type="ECO:0000256" key="5">
    <source>
        <dbReference type="ARBA" id="ARBA00022692"/>
    </source>
</evidence>